<evidence type="ECO:0000313" key="1">
    <source>
        <dbReference type="EMBL" id="BBL61183.1"/>
    </source>
</evidence>
<protein>
    <submittedName>
        <fullName evidence="1">Uncharacterized protein</fullName>
    </submittedName>
</protein>
<proteinExistence type="predicted"/>
<dbReference type="Proteomes" id="UP000825015">
    <property type="component" value="Chromosome"/>
</dbReference>
<dbReference type="EMBL" id="AP019779">
    <property type="protein sequence ID" value="BBL61183.1"/>
    <property type="molecule type" value="Genomic_DNA"/>
</dbReference>
<organism evidence="1 2">
    <name type="scientific">Methanobrevibacter arboriphilus</name>
    <dbReference type="NCBI Taxonomy" id="39441"/>
    <lineage>
        <taxon>Archaea</taxon>
        <taxon>Methanobacteriati</taxon>
        <taxon>Methanobacteriota</taxon>
        <taxon>Methanomada group</taxon>
        <taxon>Methanobacteria</taxon>
        <taxon>Methanobacteriales</taxon>
        <taxon>Methanobacteriaceae</taxon>
        <taxon>Methanobrevibacter</taxon>
    </lineage>
</organism>
<keyword evidence="2" id="KW-1185">Reference proteome</keyword>
<reference evidence="1" key="1">
    <citation type="submission" date="2019-06" db="EMBL/GenBank/DDBJ databases">
        <title>Complete genome sequence of Methanobrevibacter arboriphilus strain SA.</title>
        <authorList>
            <person name="Asakawa S."/>
        </authorList>
    </citation>
    <scope>NUCLEOTIDE SEQUENCE</scope>
    <source>
        <strain evidence="1">SA</strain>
    </source>
</reference>
<sequence>MKAEAKKVIVKVAQKAANVYNAVKYVSTKVVSGVKTVVNAGKSIVGKAVSIVKTVVNKVSNGIKWGLGKLGIKL</sequence>
<name>A0ACA8R161_METAZ</name>
<accession>A0ACA8R161</accession>
<evidence type="ECO:0000313" key="2">
    <source>
        <dbReference type="Proteomes" id="UP000825015"/>
    </source>
</evidence>
<gene>
    <name evidence="1" type="ORF">MarbSA_02230</name>
</gene>